<gene>
    <name evidence="7" type="ORF">ACFFMS_03590</name>
</gene>
<keyword evidence="3 6" id="KW-0812">Transmembrane</keyword>
<comment type="subcellular location">
    <subcellularLocation>
        <location evidence="1">Membrane</location>
        <topology evidence="1">Multi-pass membrane protein</topology>
    </subcellularLocation>
</comment>
<evidence type="ECO:0000313" key="7">
    <source>
        <dbReference type="EMBL" id="MFB9757624.1"/>
    </source>
</evidence>
<organism evidence="7 8">
    <name type="scientific">Ectobacillus funiculus</name>
    <dbReference type="NCBI Taxonomy" id="137993"/>
    <lineage>
        <taxon>Bacteria</taxon>
        <taxon>Bacillati</taxon>
        <taxon>Bacillota</taxon>
        <taxon>Bacilli</taxon>
        <taxon>Bacillales</taxon>
        <taxon>Bacillaceae</taxon>
        <taxon>Ectobacillus</taxon>
    </lineage>
</organism>
<dbReference type="CDD" id="cd12827">
    <property type="entry name" value="EcCorA_ZntB-like_u2"/>
    <property type="match status" value="1"/>
</dbReference>
<keyword evidence="5 6" id="KW-0472">Membrane</keyword>
<dbReference type="InterPro" id="IPR002523">
    <property type="entry name" value="MgTranspt_CorA/ZnTranspt_ZntB"/>
</dbReference>
<feature type="transmembrane region" description="Helical" evidence="6">
    <location>
        <begin position="257"/>
        <end position="277"/>
    </location>
</feature>
<sequence length="314" mass="36478">MLNIYLSEENGKLQEIDSIQKGCWINVLHPTEEEIQYLIETLNVELDFIRDPLDDEERSRIEKEDDTTLIIMDIPTVRHGEDGNSTYDTIPIGMIIMPECFVTICLEENPIFERFTNQRIKGFYTFKKTRFALQLLYIISTYYLRYLKQISRKTVDLEKELNKSMKNKEIFTLLGLEKSLVYFATSLKSNKVVIQKLMRSRSEYLKMYEDDQDLLEDVLVENKQAIEMAEIYSNILNGMMTTFSSVTSNNLNSVMKLLTSITIILSLPTMVASFFGMNVPVPLTHHKHAFAFIMAIAAALSCTTAIIFWKKRYF</sequence>
<accession>A0ABV5WAL3</accession>
<keyword evidence="8" id="KW-1185">Reference proteome</keyword>
<dbReference type="SUPFAM" id="SSF144083">
    <property type="entry name" value="Magnesium transport protein CorA, transmembrane region"/>
    <property type="match status" value="1"/>
</dbReference>
<evidence type="ECO:0000256" key="6">
    <source>
        <dbReference type="SAM" id="Phobius"/>
    </source>
</evidence>
<dbReference type="Proteomes" id="UP001589609">
    <property type="component" value="Unassembled WGS sequence"/>
</dbReference>
<reference evidence="7 8" key="1">
    <citation type="submission" date="2024-09" db="EMBL/GenBank/DDBJ databases">
        <authorList>
            <person name="Sun Q."/>
            <person name="Mori K."/>
        </authorList>
    </citation>
    <scope>NUCLEOTIDE SEQUENCE [LARGE SCALE GENOMIC DNA]</scope>
    <source>
        <strain evidence="7 8">JCM 11201</strain>
    </source>
</reference>
<protein>
    <submittedName>
        <fullName evidence="7">Magnesium transporter CorA family protein</fullName>
    </submittedName>
</protein>
<proteinExistence type="inferred from homology"/>
<dbReference type="InterPro" id="IPR047199">
    <property type="entry name" value="CorA-like"/>
</dbReference>
<name>A0ABV5WAL3_9BACI</name>
<dbReference type="Gene3D" id="1.20.58.340">
    <property type="entry name" value="Magnesium transport protein CorA, transmembrane region"/>
    <property type="match status" value="2"/>
</dbReference>
<comment type="caution">
    <text evidence="7">The sequence shown here is derived from an EMBL/GenBank/DDBJ whole genome shotgun (WGS) entry which is preliminary data.</text>
</comment>
<evidence type="ECO:0000256" key="1">
    <source>
        <dbReference type="ARBA" id="ARBA00004141"/>
    </source>
</evidence>
<dbReference type="Gene3D" id="3.30.460.20">
    <property type="entry name" value="CorA soluble domain-like"/>
    <property type="match status" value="1"/>
</dbReference>
<dbReference type="InterPro" id="IPR045863">
    <property type="entry name" value="CorA_TM1_TM2"/>
</dbReference>
<comment type="similarity">
    <text evidence="2">Belongs to the CorA metal ion transporter (MIT) (TC 1.A.35) family.</text>
</comment>
<keyword evidence="4 6" id="KW-1133">Transmembrane helix</keyword>
<feature type="transmembrane region" description="Helical" evidence="6">
    <location>
        <begin position="289"/>
        <end position="309"/>
    </location>
</feature>
<dbReference type="SUPFAM" id="SSF143865">
    <property type="entry name" value="CorA soluble domain-like"/>
    <property type="match status" value="1"/>
</dbReference>
<evidence type="ECO:0000256" key="4">
    <source>
        <dbReference type="ARBA" id="ARBA00022989"/>
    </source>
</evidence>
<evidence type="ECO:0000256" key="2">
    <source>
        <dbReference type="ARBA" id="ARBA00009765"/>
    </source>
</evidence>
<evidence type="ECO:0000313" key="8">
    <source>
        <dbReference type="Proteomes" id="UP001589609"/>
    </source>
</evidence>
<dbReference type="InterPro" id="IPR045861">
    <property type="entry name" value="CorA_cytoplasmic_dom"/>
</dbReference>
<dbReference type="PANTHER" id="PTHR47891">
    <property type="entry name" value="TRANSPORTER-RELATED"/>
    <property type="match status" value="1"/>
</dbReference>
<evidence type="ECO:0000256" key="5">
    <source>
        <dbReference type="ARBA" id="ARBA00023136"/>
    </source>
</evidence>
<dbReference type="RefSeq" id="WP_379948136.1">
    <property type="nucleotide sequence ID" value="NZ_JBHMAF010000017.1"/>
</dbReference>
<evidence type="ECO:0000256" key="3">
    <source>
        <dbReference type="ARBA" id="ARBA00022692"/>
    </source>
</evidence>
<dbReference type="Pfam" id="PF01544">
    <property type="entry name" value="CorA"/>
    <property type="match status" value="1"/>
</dbReference>
<dbReference type="EMBL" id="JBHMAF010000017">
    <property type="protein sequence ID" value="MFB9757624.1"/>
    <property type="molecule type" value="Genomic_DNA"/>
</dbReference>
<dbReference type="PANTHER" id="PTHR47891:SF2">
    <property type="entry name" value="MAGNESIUM AND COBALT TRANSPORTER"/>
    <property type="match status" value="1"/>
</dbReference>